<dbReference type="RefSeq" id="WP_097011446.1">
    <property type="nucleotide sequence ID" value="NZ_LT907975.1"/>
</dbReference>
<dbReference type="InterPro" id="IPR025245">
    <property type="entry name" value="DUF4197"/>
</dbReference>
<evidence type="ECO:0000313" key="3">
    <source>
        <dbReference type="Proteomes" id="UP000219215"/>
    </source>
</evidence>
<gene>
    <name evidence="2" type="ORF">DPRO_1480</name>
</gene>
<organism evidence="2 3">
    <name type="scientific">Pseudodesulfovibrio profundus</name>
    <dbReference type="NCBI Taxonomy" id="57320"/>
    <lineage>
        <taxon>Bacteria</taxon>
        <taxon>Pseudomonadati</taxon>
        <taxon>Thermodesulfobacteriota</taxon>
        <taxon>Desulfovibrionia</taxon>
        <taxon>Desulfovibrionales</taxon>
        <taxon>Desulfovibrionaceae</taxon>
    </lineage>
</organism>
<keyword evidence="1" id="KW-0732">Signal</keyword>
<dbReference type="Pfam" id="PF13852">
    <property type="entry name" value="DUF4197"/>
    <property type="match status" value="1"/>
</dbReference>
<sequence>MLFRLRSVLLVFLCLALFWSQALAGWGDALNKMGSDMADTAATAAGSPYTPSEAMAGIKETLKLGTDSAANTLGSPGGFSAHPDTALSLPGNLSFPGSSMLLDSLNGAAEGAIPGVKSTFLDSISSLSVSNPTKAVSGGDTAITQYFEQNSRDTLAKLVRPIVEQSVQSAGVGDYLGPLAAAQQAAGLGGTAFDPTTYLTDKTLDSMFYYIGEKEKALRSSGAENASSLLQKLF</sequence>
<dbReference type="Proteomes" id="UP000219215">
    <property type="component" value="Chromosome DPRO"/>
</dbReference>
<keyword evidence="3" id="KW-1185">Reference proteome</keyword>
<dbReference type="AlphaFoldDB" id="A0A2C8F723"/>
<dbReference type="EMBL" id="LT907975">
    <property type="protein sequence ID" value="SOB58377.1"/>
    <property type="molecule type" value="Genomic_DNA"/>
</dbReference>
<reference evidence="3" key="1">
    <citation type="submission" date="2017-09" db="EMBL/GenBank/DDBJ databases">
        <authorList>
            <person name="Regsiter A."/>
            <person name="William W."/>
        </authorList>
    </citation>
    <scope>NUCLEOTIDE SEQUENCE [LARGE SCALE GENOMIC DNA]</scope>
    <source>
        <strain evidence="3">500-1</strain>
    </source>
</reference>
<dbReference type="KEGG" id="pprf:DPRO_1480"/>
<protein>
    <recommendedName>
        <fullName evidence="4">DUF4197 domain-containing protein</fullName>
    </recommendedName>
</protein>
<feature type="chain" id="PRO_5013016552" description="DUF4197 domain-containing protein" evidence="1">
    <location>
        <begin position="25"/>
        <end position="234"/>
    </location>
</feature>
<evidence type="ECO:0000313" key="2">
    <source>
        <dbReference type="EMBL" id="SOB58377.1"/>
    </source>
</evidence>
<name>A0A2C8F723_9BACT</name>
<proteinExistence type="predicted"/>
<evidence type="ECO:0008006" key="4">
    <source>
        <dbReference type="Google" id="ProtNLM"/>
    </source>
</evidence>
<evidence type="ECO:0000256" key="1">
    <source>
        <dbReference type="SAM" id="SignalP"/>
    </source>
</evidence>
<feature type="signal peptide" evidence="1">
    <location>
        <begin position="1"/>
        <end position="24"/>
    </location>
</feature>
<accession>A0A2C8F723</accession>
<dbReference type="OrthoDB" id="5465041at2"/>